<sequence>MSTGATARVPSAMAPTACTPPRQKIPSAPAKCWAATMAGAGRPWKGGAQVTTRGTPATFAVMTDMCAEARSGYLPPGT</sequence>
<accession>A0ABP3QJN9</accession>
<proteinExistence type="predicted"/>
<comment type="caution">
    <text evidence="2">The sequence shown here is derived from an EMBL/GenBank/DDBJ whole genome shotgun (WGS) entry which is preliminary data.</text>
</comment>
<protein>
    <submittedName>
        <fullName evidence="2">Uncharacterized protein</fullName>
    </submittedName>
</protein>
<name>A0ABP3QJN9_9PROT</name>
<feature type="region of interest" description="Disordered" evidence="1">
    <location>
        <begin position="1"/>
        <end position="25"/>
    </location>
</feature>
<evidence type="ECO:0000313" key="3">
    <source>
        <dbReference type="Proteomes" id="UP001501588"/>
    </source>
</evidence>
<evidence type="ECO:0000256" key="1">
    <source>
        <dbReference type="SAM" id="MobiDB-lite"/>
    </source>
</evidence>
<gene>
    <name evidence="2" type="ORF">GCM10009416_29310</name>
</gene>
<dbReference type="EMBL" id="BAAAFZ010000046">
    <property type="protein sequence ID" value="GAA0588912.1"/>
    <property type="molecule type" value="Genomic_DNA"/>
</dbReference>
<keyword evidence="3" id="KW-1185">Reference proteome</keyword>
<dbReference type="Proteomes" id="UP001501588">
    <property type="component" value="Unassembled WGS sequence"/>
</dbReference>
<organism evidence="2 3">
    <name type="scientific">Craurococcus roseus</name>
    <dbReference type="NCBI Taxonomy" id="77585"/>
    <lineage>
        <taxon>Bacteria</taxon>
        <taxon>Pseudomonadati</taxon>
        <taxon>Pseudomonadota</taxon>
        <taxon>Alphaproteobacteria</taxon>
        <taxon>Acetobacterales</taxon>
        <taxon>Acetobacteraceae</taxon>
        <taxon>Craurococcus</taxon>
    </lineage>
</organism>
<reference evidence="3" key="1">
    <citation type="journal article" date="2019" name="Int. J. Syst. Evol. Microbiol.">
        <title>The Global Catalogue of Microorganisms (GCM) 10K type strain sequencing project: providing services to taxonomists for standard genome sequencing and annotation.</title>
        <authorList>
            <consortium name="The Broad Institute Genomics Platform"/>
            <consortium name="The Broad Institute Genome Sequencing Center for Infectious Disease"/>
            <person name="Wu L."/>
            <person name="Ma J."/>
        </authorList>
    </citation>
    <scope>NUCLEOTIDE SEQUENCE [LARGE SCALE GENOMIC DNA]</scope>
    <source>
        <strain evidence="3">JCM 9933</strain>
    </source>
</reference>
<evidence type="ECO:0000313" key="2">
    <source>
        <dbReference type="EMBL" id="GAA0588912.1"/>
    </source>
</evidence>